<evidence type="ECO:0000256" key="1">
    <source>
        <dbReference type="PIRSR" id="PIRSR603564-1"/>
    </source>
</evidence>
<keyword evidence="2" id="KW-0479">Metal-binding</keyword>
<dbReference type="PANTHER" id="PTHR43736:SF1">
    <property type="entry name" value="DIHYDRONEOPTERIN TRIPHOSPHATE DIPHOSPHATASE"/>
    <property type="match status" value="1"/>
</dbReference>
<feature type="binding site" evidence="2">
    <location>
        <position position="78"/>
    </location>
    <ligand>
        <name>Mg(2+)</name>
        <dbReference type="ChEBI" id="CHEBI:18420"/>
    </ligand>
</feature>
<feature type="binding site" evidence="1">
    <location>
        <position position="27"/>
    </location>
    <ligand>
        <name>substrate</name>
    </ligand>
</feature>
<dbReference type="GO" id="GO:0046656">
    <property type="term" value="P:folic acid biosynthetic process"/>
    <property type="evidence" value="ECO:0007669"/>
    <property type="project" value="InterPro"/>
</dbReference>
<organism evidence="4 5">
    <name type="scientific">Rhodoferax lacus</name>
    <dbReference type="NCBI Taxonomy" id="2184758"/>
    <lineage>
        <taxon>Bacteria</taxon>
        <taxon>Pseudomonadati</taxon>
        <taxon>Pseudomonadota</taxon>
        <taxon>Betaproteobacteria</taxon>
        <taxon>Burkholderiales</taxon>
        <taxon>Comamonadaceae</taxon>
        <taxon>Rhodoferax</taxon>
    </lineage>
</organism>
<gene>
    <name evidence="4" type="ORF">DIC66_04830</name>
</gene>
<dbReference type="EMBL" id="QFZK01000002">
    <property type="protein sequence ID" value="RFO98051.1"/>
    <property type="molecule type" value="Genomic_DNA"/>
</dbReference>
<dbReference type="InterPro" id="IPR015797">
    <property type="entry name" value="NUDIX_hydrolase-like_dom_sf"/>
</dbReference>
<dbReference type="PROSITE" id="PS51462">
    <property type="entry name" value="NUDIX"/>
    <property type="match status" value="1"/>
</dbReference>
<evidence type="ECO:0000256" key="2">
    <source>
        <dbReference type="PIRSR" id="PIRSR603564-2"/>
    </source>
</evidence>
<dbReference type="Gene3D" id="3.90.79.10">
    <property type="entry name" value="Nucleoside Triphosphate Pyrophosphohydrolase"/>
    <property type="match status" value="1"/>
</dbReference>
<keyword evidence="2" id="KW-0460">Magnesium</keyword>
<comment type="caution">
    <text evidence="4">The sequence shown here is derived from an EMBL/GenBank/DDBJ whole genome shotgun (WGS) entry which is preliminary data.</text>
</comment>
<protein>
    <submittedName>
        <fullName evidence="4">Dihydroneopterin triphosphate diphosphatase</fullName>
    </submittedName>
</protein>
<feature type="domain" description="Nudix hydrolase" evidence="3">
    <location>
        <begin position="27"/>
        <end position="173"/>
    </location>
</feature>
<dbReference type="GO" id="GO:0019177">
    <property type="term" value="F:dihydroneopterin triphosphate pyrophosphohydrolase activity"/>
    <property type="evidence" value="ECO:0007669"/>
    <property type="project" value="InterPro"/>
</dbReference>
<dbReference type="Pfam" id="PF00293">
    <property type="entry name" value="NUDIX"/>
    <property type="match status" value="1"/>
</dbReference>
<accession>A0A3E1RFP4</accession>
<dbReference type="GO" id="GO:0046872">
    <property type="term" value="F:metal ion binding"/>
    <property type="evidence" value="ECO:0007669"/>
    <property type="project" value="UniProtKB-KW"/>
</dbReference>
<evidence type="ECO:0000313" key="5">
    <source>
        <dbReference type="Proteomes" id="UP000260665"/>
    </source>
</evidence>
<comment type="cofactor">
    <cofactor evidence="2">
        <name>Mg(2+)</name>
        <dbReference type="ChEBI" id="CHEBI:18420"/>
    </cofactor>
    <text evidence="2">Binds 1 Mg(2+) ion per subunit.</text>
</comment>
<dbReference type="AlphaFoldDB" id="A0A3E1RFP4"/>
<name>A0A3E1RFP4_9BURK</name>
<dbReference type="GO" id="GO:0008828">
    <property type="term" value="F:dATP diphosphatase activity"/>
    <property type="evidence" value="ECO:0007669"/>
    <property type="project" value="InterPro"/>
</dbReference>
<dbReference type="SUPFAM" id="SSF55811">
    <property type="entry name" value="Nudix"/>
    <property type="match status" value="1"/>
</dbReference>
<dbReference type="OrthoDB" id="7066556at2"/>
<dbReference type="Proteomes" id="UP000260665">
    <property type="component" value="Unassembled WGS sequence"/>
</dbReference>
<evidence type="ECO:0000313" key="4">
    <source>
        <dbReference type="EMBL" id="RFO98051.1"/>
    </source>
</evidence>
<feature type="binding site" evidence="1">
    <location>
        <position position="61"/>
    </location>
    <ligand>
        <name>substrate</name>
    </ligand>
</feature>
<reference evidence="4 5" key="1">
    <citation type="submission" date="2018-05" db="EMBL/GenBank/DDBJ databases">
        <title>Rhodoferax soyangensis sp.nov., isolated from an oligotrophic freshwater lake.</title>
        <authorList>
            <person name="Park M."/>
        </authorList>
    </citation>
    <scope>NUCLEOTIDE SEQUENCE [LARGE SCALE GENOMIC DNA]</scope>
    <source>
        <strain evidence="4 5">IMCC26218</strain>
    </source>
</reference>
<evidence type="ECO:0000259" key="3">
    <source>
        <dbReference type="PROSITE" id="PS51462"/>
    </source>
</evidence>
<proteinExistence type="predicted"/>
<dbReference type="InterPro" id="IPR000086">
    <property type="entry name" value="NUDIX_hydrolase_dom"/>
</dbReference>
<sequence>MSDALGRPKQARTAVRCTEVFLLQPFKIPLSVLVVIYTPALDVLLIRRADTDDTVFWQSVTGSKDALEHSFAETAMREVLEETGIDCSEGSPLHSGLQDWELENVYNIYPRWLHRYAPGTVFNTERVFGLQVPAGTLVTLSPREHTHYQWLPFVDAAAQCYSPSNAEAILMLPRFAGALGKGQSA</sequence>
<dbReference type="RefSeq" id="WP_117174616.1">
    <property type="nucleotide sequence ID" value="NZ_QFZK01000002.1"/>
</dbReference>
<dbReference type="NCBIfam" id="NF006961">
    <property type="entry name" value="PRK09438.1"/>
    <property type="match status" value="1"/>
</dbReference>
<feature type="binding site" evidence="1">
    <location>
        <position position="48"/>
    </location>
    <ligand>
        <name>substrate</name>
    </ligand>
</feature>
<dbReference type="PANTHER" id="PTHR43736">
    <property type="entry name" value="ADP-RIBOSE PYROPHOSPHATASE"/>
    <property type="match status" value="1"/>
</dbReference>
<dbReference type="InterPro" id="IPR003564">
    <property type="entry name" value="DHNTPase"/>
</dbReference>
<keyword evidence="5" id="KW-1185">Reference proteome</keyword>
<dbReference type="CDD" id="cd04664">
    <property type="entry name" value="NUDIX_DHNTPase_like"/>
    <property type="match status" value="1"/>
</dbReference>
<feature type="binding site" evidence="2">
    <location>
        <position position="82"/>
    </location>
    <ligand>
        <name>Mg(2+)</name>
        <dbReference type="ChEBI" id="CHEBI:18420"/>
    </ligand>
</feature>
<feature type="binding site" evidence="2">
    <location>
        <position position="144"/>
    </location>
    <ligand>
        <name>Mg(2+)</name>
        <dbReference type="ChEBI" id="CHEBI:18420"/>
    </ligand>
</feature>
<feature type="binding site" evidence="1">
    <location>
        <position position="162"/>
    </location>
    <ligand>
        <name>substrate</name>
    </ligand>
</feature>
<dbReference type="PRINTS" id="PR01404">
    <property type="entry name" value="NPPPHYDRLASE"/>
</dbReference>